<keyword evidence="2" id="KW-1185">Reference proteome</keyword>
<organism evidence="1 2">
    <name type="scientific">Bythopirellula polymerisocia</name>
    <dbReference type="NCBI Taxonomy" id="2528003"/>
    <lineage>
        <taxon>Bacteria</taxon>
        <taxon>Pseudomonadati</taxon>
        <taxon>Planctomycetota</taxon>
        <taxon>Planctomycetia</taxon>
        <taxon>Pirellulales</taxon>
        <taxon>Lacipirellulaceae</taxon>
        <taxon>Bythopirellula</taxon>
    </lineage>
</organism>
<gene>
    <name evidence="1" type="ORF">Pla144_12520</name>
</gene>
<evidence type="ECO:0000313" key="2">
    <source>
        <dbReference type="Proteomes" id="UP000318437"/>
    </source>
</evidence>
<proteinExistence type="predicted"/>
<dbReference type="GO" id="GO:0016989">
    <property type="term" value="F:sigma factor antagonist activity"/>
    <property type="evidence" value="ECO:0007669"/>
    <property type="project" value="TreeGrafter"/>
</dbReference>
<sequence length="494" mass="54440">MTENELSIEILSLSLRCQQGVASEEDRARLEYLLRESEEARLVYSGVALDTVTLAEVANKNSLVLPNENPTDDEIGTLAPAGMETELRPVRKGSWQFLLALAALVLIASWSVAMFQTKETVTVADRQARPLARIVHLEDVQWNSGAVEFAEWSAVNSGDSLQIESGMLELVVDDVIQVVIQGPANFELVSAEKALAHSGKLVARIGEEGIGFEIETPHAHVVDQGTAFSISVSPEAQTDVVVYEGIVDLSARDDSLPDSSQPPIFRRLQSGEGMRVDSQGELNRITSVGPRDFLPPLRLGREAVRPSRLIASVTDNVSSLETSKYYRIVGEGFAEDCVSYVDRLHQWNGIDGRGIPGFLHGADYVMTFNDDKVLDDLQIAIEVTQPVAMYVLWDDRIEVPEWLSKDFLDTGWDIGLDEGYNDRVPDVSRKTELGAGKSVDFVFSIWKQEVRHASTVLLGSVQQARIDEAPREVSQSMYSIVVAPLRGFRGNKAN</sequence>
<evidence type="ECO:0000313" key="1">
    <source>
        <dbReference type="EMBL" id="TWU30465.1"/>
    </source>
</evidence>
<accession>A0A5C6D2W2</accession>
<name>A0A5C6D2W2_9BACT</name>
<dbReference type="AlphaFoldDB" id="A0A5C6D2W2"/>
<dbReference type="EMBL" id="SJPS01000001">
    <property type="protein sequence ID" value="TWU30465.1"/>
    <property type="molecule type" value="Genomic_DNA"/>
</dbReference>
<dbReference type="PANTHER" id="PTHR30273">
    <property type="entry name" value="PERIPLASMIC SIGNAL SENSOR AND SIGMA FACTOR ACTIVATOR FECR-RELATED"/>
    <property type="match status" value="1"/>
</dbReference>
<reference evidence="1 2" key="1">
    <citation type="submission" date="2019-02" db="EMBL/GenBank/DDBJ databases">
        <title>Deep-cultivation of Planctomycetes and their phenomic and genomic characterization uncovers novel biology.</title>
        <authorList>
            <person name="Wiegand S."/>
            <person name="Jogler M."/>
            <person name="Boedeker C."/>
            <person name="Pinto D."/>
            <person name="Vollmers J."/>
            <person name="Rivas-Marin E."/>
            <person name="Kohn T."/>
            <person name="Peeters S.H."/>
            <person name="Heuer A."/>
            <person name="Rast P."/>
            <person name="Oberbeckmann S."/>
            <person name="Bunk B."/>
            <person name="Jeske O."/>
            <person name="Meyerdierks A."/>
            <person name="Storesund J.E."/>
            <person name="Kallscheuer N."/>
            <person name="Luecker S."/>
            <person name="Lage O.M."/>
            <person name="Pohl T."/>
            <person name="Merkel B.J."/>
            <person name="Hornburger P."/>
            <person name="Mueller R.-W."/>
            <person name="Bruemmer F."/>
            <person name="Labrenz M."/>
            <person name="Spormann A.M."/>
            <person name="Op Den Camp H."/>
            <person name="Overmann J."/>
            <person name="Amann R."/>
            <person name="Jetten M.S.M."/>
            <person name="Mascher T."/>
            <person name="Medema M.H."/>
            <person name="Devos D.P."/>
            <person name="Kaster A.-K."/>
            <person name="Ovreas L."/>
            <person name="Rohde M."/>
            <person name="Galperin M.Y."/>
            <person name="Jogler C."/>
        </authorList>
    </citation>
    <scope>NUCLEOTIDE SEQUENCE [LARGE SCALE GENOMIC DNA]</scope>
    <source>
        <strain evidence="1 2">Pla144</strain>
    </source>
</reference>
<protein>
    <submittedName>
        <fullName evidence="1">FecR protein</fullName>
    </submittedName>
</protein>
<dbReference type="Gene3D" id="2.60.120.1440">
    <property type="match status" value="1"/>
</dbReference>
<dbReference type="PANTHER" id="PTHR30273:SF2">
    <property type="entry name" value="PROTEIN FECR"/>
    <property type="match status" value="1"/>
</dbReference>
<dbReference type="Proteomes" id="UP000318437">
    <property type="component" value="Unassembled WGS sequence"/>
</dbReference>
<comment type="caution">
    <text evidence="1">The sequence shown here is derived from an EMBL/GenBank/DDBJ whole genome shotgun (WGS) entry which is preliminary data.</text>
</comment>
<dbReference type="InterPro" id="IPR012373">
    <property type="entry name" value="Ferrdict_sens_TM"/>
</dbReference>